<dbReference type="AlphaFoldDB" id="A0A2H3J731"/>
<proteinExistence type="predicted"/>
<dbReference type="OrthoDB" id="2800589at2759"/>
<dbReference type="InterPro" id="IPR004875">
    <property type="entry name" value="DDE_SF_endonuclease_dom"/>
</dbReference>
<keyword evidence="3" id="KW-1185">Reference proteome</keyword>
<dbReference type="OMA" id="SHSTHIY"/>
<dbReference type="Pfam" id="PF03184">
    <property type="entry name" value="DDE_1"/>
    <property type="match status" value="1"/>
</dbReference>
<dbReference type="Proteomes" id="UP000218811">
    <property type="component" value="Unassembled WGS sequence"/>
</dbReference>
<evidence type="ECO:0000313" key="2">
    <source>
        <dbReference type="EMBL" id="PCH34549.1"/>
    </source>
</evidence>
<dbReference type="EMBL" id="KB467832">
    <property type="protein sequence ID" value="PCH34549.1"/>
    <property type="molecule type" value="Genomic_DNA"/>
</dbReference>
<gene>
    <name evidence="2" type="ORF">WOLCODRAFT_78911</name>
</gene>
<feature type="domain" description="DDE-1" evidence="1">
    <location>
        <begin position="7"/>
        <end position="163"/>
    </location>
</feature>
<evidence type="ECO:0000313" key="3">
    <source>
        <dbReference type="Proteomes" id="UP000218811"/>
    </source>
</evidence>
<organism evidence="2 3">
    <name type="scientific">Wolfiporia cocos (strain MD-104)</name>
    <name type="common">Brown rot fungus</name>
    <dbReference type="NCBI Taxonomy" id="742152"/>
    <lineage>
        <taxon>Eukaryota</taxon>
        <taxon>Fungi</taxon>
        <taxon>Dikarya</taxon>
        <taxon>Basidiomycota</taxon>
        <taxon>Agaricomycotina</taxon>
        <taxon>Agaricomycetes</taxon>
        <taxon>Polyporales</taxon>
        <taxon>Phaeolaceae</taxon>
        <taxon>Wolfiporia</taxon>
    </lineage>
</organism>
<sequence>VIITICGDGTSIALTVIFKGAGYQTSWVQDNPLNASIGYSKKGYTTGKIGAKWIKQLDAQTKDKAYGHWRLLPVDGHTSHYTKAFLDYTHAHQIVIICYPSHSTHIYQGLNVIIFSILKQCWSQARDKYELKTGEKVSKSNFLSSYGKAHLTALTAENIKAAFCKTGVIPFDRTVIHVETMVPSQTSLTQVYLPFQPPSPVQAVMHLLQARAVSQ</sequence>
<accession>A0A2H3J731</accession>
<evidence type="ECO:0000259" key="1">
    <source>
        <dbReference type="Pfam" id="PF03184"/>
    </source>
</evidence>
<dbReference type="GO" id="GO:0003676">
    <property type="term" value="F:nucleic acid binding"/>
    <property type="evidence" value="ECO:0007669"/>
    <property type="project" value="InterPro"/>
</dbReference>
<dbReference type="STRING" id="742152.A0A2H3J731"/>
<feature type="non-terminal residue" evidence="2">
    <location>
        <position position="1"/>
    </location>
</feature>
<reference evidence="2 3" key="1">
    <citation type="journal article" date="2012" name="Science">
        <title>The Paleozoic origin of enzymatic lignin decomposition reconstructed from 31 fungal genomes.</title>
        <authorList>
            <person name="Floudas D."/>
            <person name="Binder M."/>
            <person name="Riley R."/>
            <person name="Barry K."/>
            <person name="Blanchette R.A."/>
            <person name="Henrissat B."/>
            <person name="Martinez A.T."/>
            <person name="Otillar R."/>
            <person name="Spatafora J.W."/>
            <person name="Yadav J.S."/>
            <person name="Aerts A."/>
            <person name="Benoit I."/>
            <person name="Boyd A."/>
            <person name="Carlson A."/>
            <person name="Copeland A."/>
            <person name="Coutinho P.M."/>
            <person name="de Vries R.P."/>
            <person name="Ferreira P."/>
            <person name="Findley K."/>
            <person name="Foster B."/>
            <person name="Gaskell J."/>
            <person name="Glotzer D."/>
            <person name="Gorecki P."/>
            <person name="Heitman J."/>
            <person name="Hesse C."/>
            <person name="Hori C."/>
            <person name="Igarashi K."/>
            <person name="Jurgens J.A."/>
            <person name="Kallen N."/>
            <person name="Kersten P."/>
            <person name="Kohler A."/>
            <person name="Kuees U."/>
            <person name="Kumar T.K.A."/>
            <person name="Kuo A."/>
            <person name="LaButti K."/>
            <person name="Larrondo L.F."/>
            <person name="Lindquist E."/>
            <person name="Ling A."/>
            <person name="Lombard V."/>
            <person name="Lucas S."/>
            <person name="Lundell T."/>
            <person name="Martin R."/>
            <person name="McLaughlin D.J."/>
            <person name="Morgenstern I."/>
            <person name="Morin E."/>
            <person name="Murat C."/>
            <person name="Nagy L.G."/>
            <person name="Nolan M."/>
            <person name="Ohm R.A."/>
            <person name="Patyshakuliyeva A."/>
            <person name="Rokas A."/>
            <person name="Ruiz-Duenas F.J."/>
            <person name="Sabat G."/>
            <person name="Salamov A."/>
            <person name="Samejima M."/>
            <person name="Schmutz J."/>
            <person name="Slot J.C."/>
            <person name="St John F."/>
            <person name="Stenlid J."/>
            <person name="Sun H."/>
            <person name="Sun S."/>
            <person name="Syed K."/>
            <person name="Tsang A."/>
            <person name="Wiebenga A."/>
            <person name="Young D."/>
            <person name="Pisabarro A."/>
            <person name="Eastwood D.C."/>
            <person name="Martin F."/>
            <person name="Cullen D."/>
            <person name="Grigoriev I.V."/>
            <person name="Hibbett D.S."/>
        </authorList>
    </citation>
    <scope>NUCLEOTIDE SEQUENCE [LARGE SCALE GENOMIC DNA]</scope>
    <source>
        <strain evidence="2 3">MD-104</strain>
    </source>
</reference>
<protein>
    <submittedName>
        <fullName evidence="2">DDE-domain-containing protein</fullName>
    </submittedName>
</protein>
<name>A0A2H3J731_WOLCO</name>